<evidence type="ECO:0000256" key="10">
    <source>
        <dbReference type="ARBA" id="ARBA00022605"/>
    </source>
</evidence>
<dbReference type="NCBIfam" id="TIGR01357">
    <property type="entry name" value="aroB"/>
    <property type="match status" value="1"/>
</dbReference>
<evidence type="ECO:0000313" key="22">
    <source>
        <dbReference type="Proteomes" id="UP001279642"/>
    </source>
</evidence>
<dbReference type="InterPro" id="IPR056179">
    <property type="entry name" value="DHQS_C"/>
</dbReference>
<feature type="binding site" evidence="18">
    <location>
        <position position="158"/>
    </location>
    <ligand>
        <name>NAD(+)</name>
        <dbReference type="ChEBI" id="CHEBI:57540"/>
    </ligand>
</feature>
<dbReference type="HAMAP" id="MF_00110">
    <property type="entry name" value="DHQ_synthase"/>
    <property type="match status" value="1"/>
</dbReference>
<comment type="cofactor">
    <cofactor evidence="2 18">
        <name>NAD(+)</name>
        <dbReference type="ChEBI" id="CHEBI:57540"/>
    </cofactor>
</comment>
<comment type="function">
    <text evidence="3 18">Catalyzes the conversion of 3-deoxy-D-arabino-heptulosonate 7-phosphate (DAHP) to dehydroquinate (DHQ).</text>
</comment>
<evidence type="ECO:0000256" key="1">
    <source>
        <dbReference type="ARBA" id="ARBA00001393"/>
    </source>
</evidence>
<keyword evidence="22" id="KW-1185">Reference proteome</keyword>
<keyword evidence="15 18" id="KW-0057">Aromatic amino acid biosynthesis</keyword>
<dbReference type="GO" id="GO:0003856">
    <property type="term" value="F:3-dehydroquinate synthase activity"/>
    <property type="evidence" value="ECO:0007669"/>
    <property type="project" value="UniProtKB-EC"/>
</dbReference>
<dbReference type="PANTHER" id="PTHR43622">
    <property type="entry name" value="3-DEHYDROQUINATE SYNTHASE"/>
    <property type="match status" value="1"/>
</dbReference>
<evidence type="ECO:0000256" key="5">
    <source>
        <dbReference type="ARBA" id="ARBA00004661"/>
    </source>
</evidence>
<dbReference type="InterPro" id="IPR030960">
    <property type="entry name" value="DHQS/DOIS_N"/>
</dbReference>
<comment type="catalytic activity">
    <reaction evidence="1 18">
        <text>7-phospho-2-dehydro-3-deoxy-D-arabino-heptonate = 3-dehydroquinate + phosphate</text>
        <dbReference type="Rhea" id="RHEA:21968"/>
        <dbReference type="ChEBI" id="CHEBI:32364"/>
        <dbReference type="ChEBI" id="CHEBI:43474"/>
        <dbReference type="ChEBI" id="CHEBI:58394"/>
        <dbReference type="EC" id="4.2.3.4"/>
    </reaction>
</comment>
<accession>A0ABU5E837</accession>
<evidence type="ECO:0000256" key="12">
    <source>
        <dbReference type="ARBA" id="ARBA00022741"/>
    </source>
</evidence>
<feature type="binding site" evidence="18">
    <location>
        <position position="254"/>
    </location>
    <ligand>
        <name>Zn(2+)</name>
        <dbReference type="ChEBI" id="CHEBI:29105"/>
    </ligand>
</feature>
<comment type="cofactor">
    <cofactor evidence="18">
        <name>Co(2+)</name>
        <dbReference type="ChEBI" id="CHEBI:48828"/>
    </cofactor>
    <cofactor evidence="18">
        <name>Zn(2+)</name>
        <dbReference type="ChEBI" id="CHEBI:29105"/>
    </cofactor>
    <text evidence="18">Binds 1 divalent metal cation per subunit. Can use either Co(2+) or Zn(2+).</text>
</comment>
<evidence type="ECO:0000256" key="2">
    <source>
        <dbReference type="ARBA" id="ARBA00001911"/>
    </source>
</evidence>
<feature type="domain" description="3-dehydroquinate synthase C-terminal" evidence="20">
    <location>
        <begin position="188"/>
        <end position="337"/>
    </location>
</feature>
<dbReference type="RefSeq" id="WP_320507475.1">
    <property type="nucleotide sequence ID" value="NZ_JAXCLW010000001.1"/>
</dbReference>
<keyword evidence="12 18" id="KW-0547">Nucleotide-binding</keyword>
<evidence type="ECO:0000256" key="17">
    <source>
        <dbReference type="ARBA" id="ARBA00023285"/>
    </source>
</evidence>
<comment type="pathway">
    <text evidence="5 18">Metabolic intermediate biosynthesis; chorismate biosynthesis; chorismate from D-erythrose 4-phosphate and phosphoenolpyruvate: step 2/7.</text>
</comment>
<evidence type="ECO:0000313" key="21">
    <source>
        <dbReference type="EMBL" id="MDY0882452.1"/>
    </source>
</evidence>
<dbReference type="CDD" id="cd08195">
    <property type="entry name" value="DHQS"/>
    <property type="match status" value="1"/>
</dbReference>
<comment type="caution">
    <text evidence="21">The sequence shown here is derived from an EMBL/GenBank/DDBJ whole genome shotgun (WGS) entry which is preliminary data.</text>
</comment>
<evidence type="ECO:0000256" key="14">
    <source>
        <dbReference type="ARBA" id="ARBA00023027"/>
    </source>
</evidence>
<evidence type="ECO:0000256" key="3">
    <source>
        <dbReference type="ARBA" id="ARBA00003485"/>
    </source>
</evidence>
<comment type="caution">
    <text evidence="18">Lacks conserved residue(s) required for the propagation of feature annotation.</text>
</comment>
<dbReference type="Pfam" id="PF24621">
    <property type="entry name" value="DHQS_C"/>
    <property type="match status" value="1"/>
</dbReference>
<comment type="subcellular location">
    <subcellularLocation>
        <location evidence="4 18">Cytoplasm</location>
    </subcellularLocation>
</comment>
<dbReference type="InterPro" id="IPR016037">
    <property type="entry name" value="DHQ_synth_AroB"/>
</dbReference>
<evidence type="ECO:0000256" key="18">
    <source>
        <dbReference type="HAMAP-Rule" id="MF_00110"/>
    </source>
</evidence>
<evidence type="ECO:0000259" key="19">
    <source>
        <dbReference type="Pfam" id="PF01761"/>
    </source>
</evidence>
<dbReference type="PANTHER" id="PTHR43622:SF7">
    <property type="entry name" value="3-DEHYDROQUINATE SYNTHASE, CHLOROPLASTIC"/>
    <property type="match status" value="1"/>
</dbReference>
<keyword evidence="17 18" id="KW-0170">Cobalt</keyword>
<dbReference type="Pfam" id="PF01761">
    <property type="entry name" value="DHQ_synthase"/>
    <property type="match status" value="1"/>
</dbReference>
<evidence type="ECO:0000256" key="13">
    <source>
        <dbReference type="ARBA" id="ARBA00022833"/>
    </source>
</evidence>
<gene>
    <name evidence="18 21" type="primary">aroB</name>
    <name evidence="21" type="ORF">SMD27_06335</name>
</gene>
<evidence type="ECO:0000256" key="15">
    <source>
        <dbReference type="ARBA" id="ARBA00023141"/>
    </source>
</evidence>
<comment type="similarity">
    <text evidence="6 18">Belongs to the sugar phosphate cyclases superfamily. Dehydroquinate synthase family.</text>
</comment>
<dbReference type="PIRSF" id="PIRSF001455">
    <property type="entry name" value="DHQ_synth"/>
    <property type="match status" value="1"/>
</dbReference>
<sequence>MSRIDQAETVRVELGTRSYDILVGRGLISRAGEFAAPLLNQKRVIIVTDANVARHHLEVLDQAFVQAGIATQRIVLPAGEQTKSFAQLEELCGRLLDLKAERSTTLVALGGGVIGDLTGFAASILLRGVDFIQVPTTLLAQVDSSVGGKTGINMAQGKNLIGSFYQPRLVLADTAALDTLPKRELRAGYAEVVKYGLIDSSEFFTWLECHAAGIIAGDEAARRQAIVTSCRAKAGIVGADERESAQRALLNLGHTFGHALEAECGYSDELLHGEAVAIGMVMAFDLSARLGLAPLEDAARLRRHLASIGLPTDPGWVEGRNWVAERLIEHMGKDKKVKDGRIGFVLAHGIGKAFSPAYVDLAEVATLLEVSIAA</sequence>
<evidence type="ECO:0000256" key="9">
    <source>
        <dbReference type="ARBA" id="ARBA00022490"/>
    </source>
</evidence>
<feature type="binding site" evidence="18">
    <location>
        <position position="149"/>
    </location>
    <ligand>
        <name>NAD(+)</name>
        <dbReference type="ChEBI" id="CHEBI:57540"/>
    </ligand>
</feature>
<evidence type="ECO:0000256" key="4">
    <source>
        <dbReference type="ARBA" id="ARBA00004496"/>
    </source>
</evidence>
<dbReference type="Gene3D" id="1.20.1090.10">
    <property type="entry name" value="Dehydroquinate synthase-like - alpha domain"/>
    <property type="match status" value="1"/>
</dbReference>
<keyword evidence="9 18" id="KW-0963">Cytoplasm</keyword>
<name>A0ABU5E837_9PROT</name>
<evidence type="ECO:0000256" key="7">
    <source>
        <dbReference type="ARBA" id="ARBA00013031"/>
    </source>
</evidence>
<evidence type="ECO:0000256" key="6">
    <source>
        <dbReference type="ARBA" id="ARBA00005412"/>
    </source>
</evidence>
<organism evidence="21 22">
    <name type="scientific">Dongia soli</name>
    <dbReference type="NCBI Taxonomy" id="600628"/>
    <lineage>
        <taxon>Bacteria</taxon>
        <taxon>Pseudomonadati</taxon>
        <taxon>Pseudomonadota</taxon>
        <taxon>Alphaproteobacteria</taxon>
        <taxon>Rhodospirillales</taxon>
        <taxon>Dongiaceae</taxon>
        <taxon>Dongia</taxon>
    </lineage>
</organism>
<keyword evidence="10 18" id="KW-0028">Amino-acid biosynthesis</keyword>
<reference evidence="21 22" key="1">
    <citation type="journal article" date="2016" name="Antonie Van Leeuwenhoek">
        <title>Dongia soli sp. nov., isolated from soil from Dokdo, Korea.</title>
        <authorList>
            <person name="Kim D.U."/>
            <person name="Lee H."/>
            <person name="Kim H."/>
            <person name="Kim S.G."/>
            <person name="Ka J.O."/>
        </authorList>
    </citation>
    <scope>NUCLEOTIDE SEQUENCE [LARGE SCALE GENOMIC DNA]</scope>
    <source>
        <strain evidence="21 22">D78</strain>
    </source>
</reference>
<feature type="binding site" evidence="18">
    <location>
        <position position="191"/>
    </location>
    <ligand>
        <name>Zn(2+)</name>
        <dbReference type="ChEBI" id="CHEBI:29105"/>
    </ligand>
</feature>
<evidence type="ECO:0000256" key="16">
    <source>
        <dbReference type="ARBA" id="ARBA00023239"/>
    </source>
</evidence>
<evidence type="ECO:0000256" key="11">
    <source>
        <dbReference type="ARBA" id="ARBA00022723"/>
    </source>
</evidence>
<feature type="domain" description="3-dehydroquinate synthase N-terminal" evidence="19">
    <location>
        <begin position="74"/>
        <end position="186"/>
    </location>
</feature>
<keyword evidence="13 18" id="KW-0862">Zinc</keyword>
<feature type="binding site" evidence="18">
    <location>
        <position position="272"/>
    </location>
    <ligand>
        <name>Zn(2+)</name>
        <dbReference type="ChEBI" id="CHEBI:29105"/>
    </ligand>
</feature>
<feature type="binding site" evidence="18">
    <location>
        <begin position="112"/>
        <end position="116"/>
    </location>
    <ligand>
        <name>NAD(+)</name>
        <dbReference type="ChEBI" id="CHEBI:57540"/>
    </ligand>
</feature>
<proteinExistence type="inferred from homology"/>
<evidence type="ECO:0000259" key="20">
    <source>
        <dbReference type="Pfam" id="PF24621"/>
    </source>
</evidence>
<dbReference type="InterPro" id="IPR050071">
    <property type="entry name" value="Dehydroquinate_synthase"/>
</dbReference>
<dbReference type="SUPFAM" id="SSF56796">
    <property type="entry name" value="Dehydroquinate synthase-like"/>
    <property type="match status" value="1"/>
</dbReference>
<keyword evidence="14 18" id="KW-0520">NAD</keyword>
<dbReference type="Gene3D" id="3.40.50.1970">
    <property type="match status" value="1"/>
</dbReference>
<dbReference type="EC" id="4.2.3.4" evidence="7 18"/>
<dbReference type="Proteomes" id="UP001279642">
    <property type="component" value="Unassembled WGS sequence"/>
</dbReference>
<dbReference type="InterPro" id="IPR030963">
    <property type="entry name" value="DHQ_synth_fam"/>
</dbReference>
<keyword evidence="16 18" id="KW-0456">Lyase</keyword>
<keyword evidence="11 18" id="KW-0479">Metal-binding</keyword>
<feature type="binding site" evidence="18">
    <location>
        <begin position="136"/>
        <end position="137"/>
    </location>
    <ligand>
        <name>NAD(+)</name>
        <dbReference type="ChEBI" id="CHEBI:57540"/>
    </ligand>
</feature>
<dbReference type="EMBL" id="JAXCLW010000001">
    <property type="protein sequence ID" value="MDY0882452.1"/>
    <property type="molecule type" value="Genomic_DNA"/>
</dbReference>
<evidence type="ECO:0000256" key="8">
    <source>
        <dbReference type="ARBA" id="ARBA00017684"/>
    </source>
</evidence>
<protein>
    <recommendedName>
        <fullName evidence="8 18">3-dehydroquinate synthase</fullName>
        <shortName evidence="18">DHQS</shortName>
        <ecNumber evidence="7 18">4.2.3.4</ecNumber>
    </recommendedName>
</protein>